<dbReference type="InterPro" id="IPR027417">
    <property type="entry name" value="P-loop_NTPase"/>
</dbReference>
<dbReference type="PROSITE" id="PS00211">
    <property type="entry name" value="ABC_TRANSPORTER_1"/>
    <property type="match status" value="1"/>
</dbReference>
<dbReference type="GO" id="GO:0140359">
    <property type="term" value="F:ABC-type transporter activity"/>
    <property type="evidence" value="ECO:0007669"/>
    <property type="project" value="InterPro"/>
</dbReference>
<evidence type="ECO:0000256" key="4">
    <source>
        <dbReference type="ARBA" id="ARBA00022741"/>
    </source>
</evidence>
<dbReference type="InterPro" id="IPR017871">
    <property type="entry name" value="ABC_transporter-like_CS"/>
</dbReference>
<dbReference type="GO" id="GO:0005524">
    <property type="term" value="F:ATP binding"/>
    <property type="evidence" value="ECO:0007669"/>
    <property type="project" value="UniProtKB-KW"/>
</dbReference>
<dbReference type="GO" id="GO:0016887">
    <property type="term" value="F:ATP hydrolysis activity"/>
    <property type="evidence" value="ECO:0007669"/>
    <property type="project" value="InterPro"/>
</dbReference>
<evidence type="ECO:0000259" key="10">
    <source>
        <dbReference type="PROSITE" id="PS50929"/>
    </source>
</evidence>
<dbReference type="PANTHER" id="PTHR11384">
    <property type="entry name" value="ATP-BINDING CASSETTE, SUB-FAMILY D MEMBER"/>
    <property type="match status" value="1"/>
</dbReference>
<reference evidence="11 12" key="1">
    <citation type="submission" date="2016-01" db="EMBL/GenBank/DDBJ databases">
        <authorList>
            <person name="Oliw E.H."/>
        </authorList>
    </citation>
    <scope>NUCLEOTIDE SEQUENCE [LARGE SCALE GENOMIC DNA]</scope>
    <source>
        <strain evidence="11 12">FRB97</strain>
    </source>
</reference>
<feature type="transmembrane region" description="Helical" evidence="8">
    <location>
        <begin position="178"/>
        <end position="199"/>
    </location>
</feature>
<organism evidence="11 12">
    <name type="scientific">Gibbsiella quercinecans</name>
    <dbReference type="NCBI Taxonomy" id="929813"/>
    <lineage>
        <taxon>Bacteria</taxon>
        <taxon>Pseudomonadati</taxon>
        <taxon>Pseudomonadota</taxon>
        <taxon>Gammaproteobacteria</taxon>
        <taxon>Enterobacterales</taxon>
        <taxon>Yersiniaceae</taxon>
        <taxon>Gibbsiella</taxon>
    </lineage>
</organism>
<comment type="subcellular location">
    <subcellularLocation>
        <location evidence="1">Cell membrane</location>
        <topology evidence="1">Multi-pass membrane protein</topology>
    </subcellularLocation>
</comment>
<dbReference type="PROSITE" id="PS50893">
    <property type="entry name" value="ABC_TRANSPORTER_2"/>
    <property type="match status" value="1"/>
</dbReference>
<evidence type="ECO:0000256" key="8">
    <source>
        <dbReference type="SAM" id="Phobius"/>
    </source>
</evidence>
<dbReference type="OrthoDB" id="9810134at2"/>
<dbReference type="PANTHER" id="PTHR11384:SF59">
    <property type="entry name" value="LYSOSOMAL COBALAMIN TRANSPORTER ABCD4"/>
    <property type="match status" value="1"/>
</dbReference>
<dbReference type="InterPro" id="IPR003439">
    <property type="entry name" value="ABC_transporter-like_ATP-bd"/>
</dbReference>
<evidence type="ECO:0000313" key="12">
    <source>
        <dbReference type="Proteomes" id="UP000217182"/>
    </source>
</evidence>
<evidence type="ECO:0000256" key="3">
    <source>
        <dbReference type="ARBA" id="ARBA00022692"/>
    </source>
</evidence>
<keyword evidence="4" id="KW-0547">Nucleotide-binding</keyword>
<evidence type="ECO:0000259" key="9">
    <source>
        <dbReference type="PROSITE" id="PS50893"/>
    </source>
</evidence>
<dbReference type="Pfam" id="PF06472">
    <property type="entry name" value="ABC_membrane_2"/>
    <property type="match status" value="1"/>
</dbReference>
<dbReference type="RefSeq" id="WP_095848725.1">
    <property type="nucleotide sequence ID" value="NZ_CP014136.1"/>
</dbReference>
<feature type="domain" description="ABC transporter" evidence="9">
    <location>
        <begin position="352"/>
        <end position="565"/>
    </location>
</feature>
<dbReference type="KEGG" id="gqu:AWC35_23930"/>
<evidence type="ECO:0000313" key="11">
    <source>
        <dbReference type="EMBL" id="ATA22134.1"/>
    </source>
</evidence>
<dbReference type="Proteomes" id="UP000217182">
    <property type="component" value="Chromosome"/>
</dbReference>
<feature type="domain" description="ABC transmembrane type-1" evidence="10">
    <location>
        <begin position="47"/>
        <end position="327"/>
    </location>
</feature>
<dbReference type="InterPro" id="IPR050835">
    <property type="entry name" value="ABC_transporter_sub-D"/>
</dbReference>
<dbReference type="SUPFAM" id="SSF90123">
    <property type="entry name" value="ABC transporter transmembrane region"/>
    <property type="match status" value="1"/>
</dbReference>
<feature type="transmembrane region" description="Helical" evidence="8">
    <location>
        <begin position="71"/>
        <end position="88"/>
    </location>
</feature>
<feature type="transmembrane region" description="Helical" evidence="8">
    <location>
        <begin position="21"/>
        <end position="42"/>
    </location>
</feature>
<keyword evidence="6 8" id="KW-1133">Transmembrane helix</keyword>
<dbReference type="InterPro" id="IPR011527">
    <property type="entry name" value="ABC1_TM_dom"/>
</dbReference>
<proteinExistence type="predicted"/>
<gene>
    <name evidence="11" type="ORF">AWC35_23930</name>
</gene>
<accession>A0A250B7J9</accession>
<dbReference type="InterPro" id="IPR036640">
    <property type="entry name" value="ABC1_TM_sf"/>
</dbReference>
<dbReference type="GO" id="GO:0005886">
    <property type="term" value="C:plasma membrane"/>
    <property type="evidence" value="ECO:0007669"/>
    <property type="project" value="UniProtKB-SubCell"/>
</dbReference>
<evidence type="ECO:0000256" key="6">
    <source>
        <dbReference type="ARBA" id="ARBA00022989"/>
    </source>
</evidence>
<feature type="transmembrane region" description="Helical" evidence="8">
    <location>
        <begin position="144"/>
        <end position="166"/>
    </location>
</feature>
<keyword evidence="3 8" id="KW-0812">Transmembrane</keyword>
<dbReference type="AlphaFoldDB" id="A0A250B7J9"/>
<keyword evidence="2" id="KW-0813">Transport</keyword>
<dbReference type="SUPFAM" id="SSF52540">
    <property type="entry name" value="P-loop containing nucleoside triphosphate hydrolases"/>
    <property type="match status" value="1"/>
</dbReference>
<dbReference type="EMBL" id="CP014136">
    <property type="protein sequence ID" value="ATA22134.1"/>
    <property type="molecule type" value="Genomic_DNA"/>
</dbReference>
<name>A0A250B7J9_9GAMM</name>
<evidence type="ECO:0000256" key="5">
    <source>
        <dbReference type="ARBA" id="ARBA00022840"/>
    </source>
</evidence>
<dbReference type="Pfam" id="PF00005">
    <property type="entry name" value="ABC_tran"/>
    <property type="match status" value="1"/>
</dbReference>
<keyword evidence="7 8" id="KW-0472">Membrane</keyword>
<evidence type="ECO:0000256" key="7">
    <source>
        <dbReference type="ARBA" id="ARBA00023136"/>
    </source>
</evidence>
<dbReference type="Gene3D" id="1.20.1560.10">
    <property type="entry name" value="ABC transporter type 1, transmembrane domain"/>
    <property type="match status" value="1"/>
</dbReference>
<keyword evidence="12" id="KW-1185">Reference proteome</keyword>
<protein>
    <submittedName>
        <fullName evidence="11">ABC transporter ATP-binding protein</fullName>
    </submittedName>
</protein>
<dbReference type="Gene3D" id="3.40.50.300">
    <property type="entry name" value="P-loop containing nucleotide triphosphate hydrolases"/>
    <property type="match status" value="1"/>
</dbReference>
<keyword evidence="5 11" id="KW-0067">ATP-binding</keyword>
<evidence type="ECO:0000256" key="2">
    <source>
        <dbReference type="ARBA" id="ARBA00022448"/>
    </source>
</evidence>
<feature type="transmembrane region" description="Helical" evidence="8">
    <location>
        <begin position="274"/>
        <end position="292"/>
    </location>
</feature>
<dbReference type="PROSITE" id="PS50929">
    <property type="entry name" value="ABC_TM1F"/>
    <property type="match status" value="1"/>
</dbReference>
<sequence>MLILKRFFLLIKPYWNHPREWYSWLLLAGTVSATLGIVWVSVQYTNWSRAFYDALAEYFQHASPWQLGYQYAGYTLLFVLLVVSSNWCRKALIIHWRQKMTLRYETEWLRRHTHYHLGRANGPDNPDQRIAEDIRLLIEQSLELFLSLLKNVTGLFSFIFILWQLSGEQRFTFMGMDIVLHGYLVWIALIYAFISSFLAHRIGRPLHDLNGEKQRAEADYRASLLRIREHSEQVAIYHGERAELRRAHGFFSGIVSNWRNLMLREFKLESFITSYFRLSLMLPLFAVLPLYISRQITLGTIMQVRGAFSYVLDAFGWFIDSYRQLAAWSATVDRLWRFQQSMRNLPTAVNYARDGSLFFFQHFSPCNQIGAPLFNPVNQCLSPGDWLMISGASGIGKSSMQRGLAGLQKEITGTWQLPRGRQLFIPQKAYLPEDTLALVLSYPRVAAFSQAQLKQALQDVGLPYLIPALAEKKNWGDILSGGEQQRLSLARALLNQPALLCLDEATSNLDEESAGKLLQMIKRALPEAIVIVISHQHTLLQYCDYHCKITPKTAAPPLNRAQGHA</sequence>
<evidence type="ECO:0000256" key="1">
    <source>
        <dbReference type="ARBA" id="ARBA00004651"/>
    </source>
</evidence>